<organism evidence="11 12">
    <name type="scientific">Exophiala xenobiotica</name>
    <dbReference type="NCBI Taxonomy" id="348802"/>
    <lineage>
        <taxon>Eukaryota</taxon>
        <taxon>Fungi</taxon>
        <taxon>Dikarya</taxon>
        <taxon>Ascomycota</taxon>
        <taxon>Pezizomycotina</taxon>
        <taxon>Eurotiomycetes</taxon>
        <taxon>Chaetothyriomycetidae</taxon>
        <taxon>Chaetothyriales</taxon>
        <taxon>Herpotrichiellaceae</taxon>
        <taxon>Exophiala</taxon>
    </lineage>
</organism>
<evidence type="ECO:0000256" key="3">
    <source>
        <dbReference type="ARBA" id="ARBA00022833"/>
    </source>
</evidence>
<dbReference type="PROSITE" id="PS00518">
    <property type="entry name" value="ZF_RING_1"/>
    <property type="match status" value="1"/>
</dbReference>
<dbReference type="InterPro" id="IPR013083">
    <property type="entry name" value="Znf_RING/FYVE/PHD"/>
</dbReference>
<dbReference type="AlphaFoldDB" id="A0A0D2EIW9"/>
<evidence type="ECO:0000256" key="2">
    <source>
        <dbReference type="ARBA" id="ARBA00022771"/>
    </source>
</evidence>
<keyword evidence="12" id="KW-1185">Reference proteome</keyword>
<dbReference type="Pfam" id="PF00097">
    <property type="entry name" value="zf-C3HC4"/>
    <property type="match status" value="1"/>
</dbReference>
<evidence type="ECO:0000256" key="6">
    <source>
        <dbReference type="PROSITE-ProRule" id="PRU00376"/>
    </source>
</evidence>
<keyword evidence="4 6" id="KW-0539">Nucleus</keyword>
<keyword evidence="7" id="KW-0234">DNA repair</keyword>
<keyword evidence="2 5" id="KW-0863">Zinc-finger</keyword>
<keyword evidence="7" id="KW-0175">Coiled coil</keyword>
<dbReference type="GO" id="GO:0005737">
    <property type="term" value="C:cytoplasm"/>
    <property type="evidence" value="ECO:0007669"/>
    <property type="project" value="UniProtKB-SubCell"/>
</dbReference>
<evidence type="ECO:0000256" key="5">
    <source>
        <dbReference type="PROSITE-ProRule" id="PRU00175"/>
    </source>
</evidence>
<dbReference type="RefSeq" id="XP_013315164.1">
    <property type="nucleotide sequence ID" value="XM_013459710.1"/>
</dbReference>
<dbReference type="PANTHER" id="PTHR23195">
    <property type="entry name" value="YEATS DOMAIN"/>
    <property type="match status" value="1"/>
</dbReference>
<dbReference type="InterPro" id="IPR017907">
    <property type="entry name" value="Znf_RING_CS"/>
</dbReference>
<name>A0A0D2EIW9_9EURO</name>
<evidence type="ECO:0000259" key="10">
    <source>
        <dbReference type="PROSITE" id="PS51037"/>
    </source>
</evidence>
<keyword evidence="7" id="KW-0805">Transcription regulation</keyword>
<dbReference type="GO" id="GO:0006325">
    <property type="term" value="P:chromatin organization"/>
    <property type="evidence" value="ECO:0007669"/>
    <property type="project" value="UniProtKB-KW"/>
</dbReference>
<keyword evidence="7" id="KW-0963">Cytoplasm</keyword>
<feature type="domain" description="RING-type" evidence="9">
    <location>
        <begin position="36"/>
        <end position="97"/>
    </location>
</feature>
<evidence type="ECO:0000313" key="12">
    <source>
        <dbReference type="Proteomes" id="UP000054342"/>
    </source>
</evidence>
<proteinExistence type="inferred from homology"/>
<feature type="domain" description="YEATS" evidence="10">
    <location>
        <begin position="134"/>
        <end position="299"/>
    </location>
</feature>
<comment type="subunit">
    <text evidence="7">Component of the SWR1 chromatin-remodeling complex and of the NuA4 histone acetyltransferase complex.</text>
</comment>
<accession>A0A0D2EIW9</accession>
<comment type="similarity">
    <text evidence="7">Belongs to the YAF9 family.</text>
</comment>
<protein>
    <recommendedName>
        <fullName evidence="7">Protein AF-9 homolog</fullName>
    </recommendedName>
</protein>
<dbReference type="STRING" id="348802.A0A0D2EIW9"/>
<dbReference type="GO" id="GO:0006355">
    <property type="term" value="P:regulation of DNA-templated transcription"/>
    <property type="evidence" value="ECO:0007669"/>
    <property type="project" value="InterPro"/>
</dbReference>
<keyword evidence="3" id="KW-0862">Zinc</keyword>
<dbReference type="GO" id="GO:0006281">
    <property type="term" value="P:DNA repair"/>
    <property type="evidence" value="ECO:0007669"/>
    <property type="project" value="UniProtKB-UniRule"/>
</dbReference>
<dbReference type="HOGENOM" id="CLU_069176_0_0_1"/>
<evidence type="ECO:0000256" key="7">
    <source>
        <dbReference type="RuleBase" id="RU367117"/>
    </source>
</evidence>
<dbReference type="GeneID" id="25328839"/>
<comment type="subcellular location">
    <subcellularLocation>
        <location evidence="7">Nucleus</location>
    </subcellularLocation>
    <subcellularLocation>
        <location evidence="7">Cytoplasm</location>
    </subcellularLocation>
</comment>
<evidence type="ECO:0000313" key="11">
    <source>
        <dbReference type="EMBL" id="KIW54580.1"/>
    </source>
</evidence>
<dbReference type="Pfam" id="PF03366">
    <property type="entry name" value="YEATS"/>
    <property type="match status" value="1"/>
</dbReference>
<feature type="region of interest" description="Disordered" evidence="8">
    <location>
        <begin position="258"/>
        <end position="277"/>
    </location>
</feature>
<keyword evidence="7" id="KW-0156">Chromatin regulator</keyword>
<keyword evidence="1" id="KW-0479">Metal-binding</keyword>
<dbReference type="Gene3D" id="3.30.40.10">
    <property type="entry name" value="Zinc/RING finger domain, C3HC4 (zinc finger)"/>
    <property type="match status" value="1"/>
</dbReference>
<keyword evidence="7" id="KW-0010">Activator</keyword>
<dbReference type="GO" id="GO:0008270">
    <property type="term" value="F:zinc ion binding"/>
    <property type="evidence" value="ECO:0007669"/>
    <property type="project" value="UniProtKB-KW"/>
</dbReference>
<dbReference type="EMBL" id="KN847320">
    <property type="protein sequence ID" value="KIW54580.1"/>
    <property type="molecule type" value="Genomic_DNA"/>
</dbReference>
<evidence type="ECO:0000256" key="8">
    <source>
        <dbReference type="SAM" id="MobiDB-lite"/>
    </source>
</evidence>
<dbReference type="SUPFAM" id="SSF57850">
    <property type="entry name" value="RING/U-box"/>
    <property type="match status" value="1"/>
</dbReference>
<dbReference type="Proteomes" id="UP000054342">
    <property type="component" value="Unassembled WGS sequence"/>
</dbReference>
<dbReference type="SMART" id="SM00184">
    <property type="entry name" value="RING"/>
    <property type="match status" value="1"/>
</dbReference>
<comment type="function">
    <text evidence="7">Component of the SWR1 complex which mediates the ATP-dependent exchange of histone H2A for an H2A variant leading to transcriptional regulation of selected genes by chromatin remodeling. Component of the NuA4 histone acetyltransferase complex which is involved in transcriptional activation of selected genes principally by acetylation of nucleosomal histones H4 and H2A. The NuA4 complex is also involved in DNA repair. Yaf9 may also be required for viability in conditions in which the structural integrity of the spindle is compromised.</text>
</comment>
<reference evidence="11 12" key="1">
    <citation type="submission" date="2015-01" db="EMBL/GenBank/DDBJ databases">
        <title>The Genome Sequence of Exophiala xenobiotica CBS118157.</title>
        <authorList>
            <consortium name="The Broad Institute Genomics Platform"/>
            <person name="Cuomo C."/>
            <person name="de Hoog S."/>
            <person name="Gorbushina A."/>
            <person name="Stielow B."/>
            <person name="Teixiera M."/>
            <person name="Abouelleil A."/>
            <person name="Chapman S.B."/>
            <person name="Priest M."/>
            <person name="Young S.K."/>
            <person name="Wortman J."/>
            <person name="Nusbaum C."/>
            <person name="Birren B."/>
        </authorList>
    </citation>
    <scope>NUCLEOTIDE SEQUENCE [LARGE SCALE GENOMIC DNA]</scope>
    <source>
        <strain evidence="11 12">CBS 118157</strain>
    </source>
</reference>
<dbReference type="PROSITE" id="PS50089">
    <property type="entry name" value="ZF_RING_2"/>
    <property type="match status" value="1"/>
</dbReference>
<dbReference type="InterPro" id="IPR055129">
    <property type="entry name" value="YEATS_dom"/>
</dbReference>
<evidence type="ECO:0000256" key="1">
    <source>
        <dbReference type="ARBA" id="ARBA00022723"/>
    </source>
</evidence>
<evidence type="ECO:0000259" key="9">
    <source>
        <dbReference type="PROSITE" id="PS50089"/>
    </source>
</evidence>
<evidence type="ECO:0000256" key="4">
    <source>
        <dbReference type="ARBA" id="ARBA00023242"/>
    </source>
</evidence>
<sequence length="299" mass="34669">MKRKLNRLESIDSKSDIEQDDNARPAIEDIDDDDLCAICALLLYRPVRTTCNHTMCEHCMAQWADVSITSQMARVGLDDQAVVLLPHEIETRCPMCRTSTTATLDSGRENSIRQQYPVTYEERATESRLDEEDASTSSIETLTVYIGNEHRLIRAYDESNNRHDWKFFVRPSRTDLIEEVQIFLHPTFRNPRVILQYPPYEIRRLGWGYFTIAANIVLKAGYSWVSSEAEDAPDGGPKGKLPLEWTLDFNGRGSQGRLRLKVRKEKEGQEAEDEAQREEVRRLWARQREIDPDWEAFED</sequence>
<dbReference type="InterPro" id="IPR038704">
    <property type="entry name" value="YEAST_sf"/>
</dbReference>
<comment type="domain">
    <text evidence="7">The coiled-coil domain is required for assembly into the NuA4 complex.</text>
</comment>
<dbReference type="OrthoDB" id="1630758at2759"/>
<dbReference type="InterPro" id="IPR001841">
    <property type="entry name" value="Znf_RING"/>
</dbReference>
<keyword evidence="7" id="KW-0804">Transcription</keyword>
<dbReference type="InterPro" id="IPR018957">
    <property type="entry name" value="Znf_C3HC4_RING-type"/>
</dbReference>
<dbReference type="GO" id="GO:0000812">
    <property type="term" value="C:Swr1 complex"/>
    <property type="evidence" value="ECO:0007669"/>
    <property type="project" value="UniProtKB-UniRule"/>
</dbReference>
<dbReference type="InterPro" id="IPR005033">
    <property type="entry name" value="YEATS"/>
</dbReference>
<dbReference type="Gene3D" id="2.60.40.1970">
    <property type="entry name" value="YEATS domain"/>
    <property type="match status" value="1"/>
</dbReference>
<keyword evidence="7" id="KW-0227">DNA damage</keyword>
<gene>
    <name evidence="7" type="primary">YAF9</name>
    <name evidence="11" type="ORF">PV05_06931</name>
</gene>
<dbReference type="PROSITE" id="PS51037">
    <property type="entry name" value="YEATS"/>
    <property type="match status" value="1"/>
</dbReference>
<feature type="region of interest" description="Disordered" evidence="8">
    <location>
        <begin position="1"/>
        <end position="24"/>
    </location>
</feature>